<evidence type="ECO:0000256" key="2">
    <source>
        <dbReference type="ARBA" id="ARBA00022448"/>
    </source>
</evidence>
<gene>
    <name evidence="5" type="ORF">QF025_000889</name>
</gene>
<proteinExistence type="inferred from homology"/>
<feature type="domain" description="CzcB-like C-terminal circularly permuted SH3-like" evidence="4">
    <location>
        <begin position="283"/>
        <end position="342"/>
    </location>
</feature>
<dbReference type="EMBL" id="JAVIZN010000002">
    <property type="protein sequence ID" value="MDR6202169.1"/>
    <property type="molecule type" value="Genomic_DNA"/>
</dbReference>
<evidence type="ECO:0000313" key="5">
    <source>
        <dbReference type="EMBL" id="MDR6202169.1"/>
    </source>
</evidence>
<organism evidence="5 6">
    <name type="scientific">Paraburkholderia graminis</name>
    <dbReference type="NCBI Taxonomy" id="60548"/>
    <lineage>
        <taxon>Bacteria</taxon>
        <taxon>Pseudomonadati</taxon>
        <taxon>Pseudomonadota</taxon>
        <taxon>Betaproteobacteria</taxon>
        <taxon>Burkholderiales</taxon>
        <taxon>Burkholderiaceae</taxon>
        <taxon>Paraburkholderia</taxon>
    </lineage>
</organism>
<sequence>MTTNRFNRPPMTSARLLVFVAAIGISSVACHPAFAEDIVTMPAVQKRLASTFSAPARVQAASNTVLSAPTAGVVSGLRVIPGEEVRAGQVVARLTGATISTDTARLAAELKSAQIRVTAATQAAAIEQRKLEEQLSTRDAAIRAHAELDTARQQLAAAQAASRGYTSLSAISAPAAGMVTSVSAADGQYVNAGQALTTIALTTGLYVVADLFGSTATSVVPGMKGVFLPEGNNAMVQVVVQRVSRSLTALGQVEVWLKAGPGYTLDPGAVGTVSLTTSDDRHVAIPSTALILDAGQWWVLVRDRSGSRRRKVVPGLSDGGWTSVRQGLVAGERVVTQDAYLLFHQDFATRYQQAD</sequence>
<dbReference type="Gene3D" id="2.40.420.20">
    <property type="match status" value="1"/>
</dbReference>
<evidence type="ECO:0000256" key="1">
    <source>
        <dbReference type="ARBA" id="ARBA00009477"/>
    </source>
</evidence>
<keyword evidence="3" id="KW-0732">Signal</keyword>
<dbReference type="Pfam" id="PF25975">
    <property type="entry name" value="CzcB_C"/>
    <property type="match status" value="1"/>
</dbReference>
<dbReference type="Gene3D" id="1.10.287.470">
    <property type="entry name" value="Helix hairpin bin"/>
    <property type="match status" value="1"/>
</dbReference>
<comment type="similarity">
    <text evidence="1">Belongs to the membrane fusion protein (MFP) (TC 8.A.1) family.</text>
</comment>
<dbReference type="InterPro" id="IPR058649">
    <property type="entry name" value="CzcB_C"/>
</dbReference>
<reference evidence="5 6" key="1">
    <citation type="submission" date="2023-08" db="EMBL/GenBank/DDBJ databases">
        <title>Genome sequencing of plant associated microbes to promote plant fitness in Sorghum bicolor and Oryza sativa.</title>
        <authorList>
            <person name="Coleman-Derr D."/>
        </authorList>
    </citation>
    <scope>NUCLEOTIDE SEQUENCE [LARGE SCALE GENOMIC DNA]</scope>
    <source>
        <strain evidence="5 6">SLBN-33</strain>
    </source>
</reference>
<dbReference type="AlphaFoldDB" id="A0ABD5CEA3"/>
<accession>A0ABD5CEA3</accession>
<evidence type="ECO:0000256" key="3">
    <source>
        <dbReference type="SAM" id="SignalP"/>
    </source>
</evidence>
<feature type="signal peptide" evidence="3">
    <location>
        <begin position="1"/>
        <end position="35"/>
    </location>
</feature>
<name>A0ABD5CEA3_9BURK</name>
<dbReference type="InterPro" id="IPR051909">
    <property type="entry name" value="MFP_Cation_Efflux"/>
</dbReference>
<dbReference type="PANTHER" id="PTHR30097:SF4">
    <property type="entry name" value="SLR6042 PROTEIN"/>
    <property type="match status" value="1"/>
</dbReference>
<dbReference type="NCBIfam" id="TIGR01730">
    <property type="entry name" value="RND_mfp"/>
    <property type="match status" value="1"/>
</dbReference>
<feature type="chain" id="PRO_5044782254" evidence="3">
    <location>
        <begin position="36"/>
        <end position="355"/>
    </location>
</feature>
<protein>
    <submittedName>
        <fullName evidence="5">Cobalt-zinc-cadmium efflux system membrane fusion protein</fullName>
    </submittedName>
</protein>
<dbReference type="Proteomes" id="UP001245184">
    <property type="component" value="Unassembled WGS sequence"/>
</dbReference>
<dbReference type="PROSITE" id="PS51257">
    <property type="entry name" value="PROKAR_LIPOPROTEIN"/>
    <property type="match status" value="1"/>
</dbReference>
<evidence type="ECO:0000259" key="4">
    <source>
        <dbReference type="Pfam" id="PF25975"/>
    </source>
</evidence>
<dbReference type="InterPro" id="IPR006143">
    <property type="entry name" value="RND_pump_MFP"/>
</dbReference>
<dbReference type="Gene3D" id="2.40.50.100">
    <property type="match status" value="1"/>
</dbReference>
<dbReference type="SUPFAM" id="SSF111369">
    <property type="entry name" value="HlyD-like secretion proteins"/>
    <property type="match status" value="1"/>
</dbReference>
<dbReference type="Gene3D" id="2.40.30.170">
    <property type="match status" value="1"/>
</dbReference>
<keyword evidence="2" id="KW-0813">Transport</keyword>
<evidence type="ECO:0000313" key="6">
    <source>
        <dbReference type="Proteomes" id="UP001245184"/>
    </source>
</evidence>
<dbReference type="RefSeq" id="WP_310030395.1">
    <property type="nucleotide sequence ID" value="NZ_JAVIZN010000002.1"/>
</dbReference>
<dbReference type="PANTHER" id="PTHR30097">
    <property type="entry name" value="CATION EFFLUX SYSTEM PROTEIN CUSB"/>
    <property type="match status" value="1"/>
</dbReference>
<comment type="caution">
    <text evidence="5">The sequence shown here is derived from an EMBL/GenBank/DDBJ whole genome shotgun (WGS) entry which is preliminary data.</text>
</comment>